<evidence type="ECO:0000313" key="18">
    <source>
        <dbReference type="EMBL" id="SVE93506.1"/>
    </source>
</evidence>
<evidence type="ECO:0000256" key="6">
    <source>
        <dbReference type="ARBA" id="ARBA00022676"/>
    </source>
</evidence>
<evidence type="ECO:0000256" key="2">
    <source>
        <dbReference type="ARBA" id="ARBA00004922"/>
    </source>
</evidence>
<dbReference type="Gene3D" id="3.40.50.11340">
    <property type="match status" value="1"/>
</dbReference>
<dbReference type="GO" id="GO:0006004">
    <property type="term" value="P:fucose metabolic process"/>
    <property type="evidence" value="ECO:0007669"/>
    <property type="project" value="UniProtKB-KW"/>
</dbReference>
<dbReference type="InterPro" id="IPR039922">
    <property type="entry name" value="POFUT1"/>
</dbReference>
<dbReference type="PANTHER" id="PTHR21420:SF10">
    <property type="entry name" value="GDP-FUCOSE PROTEIN O-FUCOSYLTRANSFERASE 1"/>
    <property type="match status" value="1"/>
</dbReference>
<evidence type="ECO:0000256" key="15">
    <source>
        <dbReference type="ARBA" id="ARBA00047273"/>
    </source>
</evidence>
<dbReference type="EC" id="2.4.1.221" evidence="4"/>
<evidence type="ECO:0000256" key="11">
    <source>
        <dbReference type="ARBA" id="ARBA00023180"/>
    </source>
</evidence>
<reference evidence="18" key="1">
    <citation type="submission" date="2018-08" db="EMBL/GenBank/DDBJ databases">
        <authorList>
            <person name="Cornetti L."/>
        </authorList>
    </citation>
    <scope>NUCLEOTIDE SEQUENCE</scope>
    <source>
        <strain evidence="18">BE-ASS</strain>
    </source>
</reference>
<evidence type="ECO:0000256" key="8">
    <source>
        <dbReference type="ARBA" id="ARBA00022824"/>
    </source>
</evidence>
<comment type="catalytic activity">
    <reaction evidence="15">
        <text>L-threonyl-[protein] + GDP-beta-L-fucose = 3-O-(alpha-L-fucosyl)-L-threonyl-[protein] + GDP + H(+)</text>
        <dbReference type="Rhea" id="RHEA:70491"/>
        <dbReference type="Rhea" id="RHEA-COMP:11060"/>
        <dbReference type="Rhea" id="RHEA-COMP:17915"/>
        <dbReference type="ChEBI" id="CHEBI:15378"/>
        <dbReference type="ChEBI" id="CHEBI:30013"/>
        <dbReference type="ChEBI" id="CHEBI:57273"/>
        <dbReference type="ChEBI" id="CHEBI:58189"/>
        <dbReference type="ChEBI" id="CHEBI:189631"/>
        <dbReference type="EC" id="2.4.1.221"/>
    </reaction>
    <physiologicalReaction direction="left-to-right" evidence="15">
        <dbReference type="Rhea" id="RHEA:70492"/>
    </physiologicalReaction>
</comment>
<evidence type="ECO:0000256" key="4">
    <source>
        <dbReference type="ARBA" id="ARBA00012196"/>
    </source>
</evidence>
<keyword evidence="13" id="KW-0119">Carbohydrate metabolism</keyword>
<dbReference type="Pfam" id="PF10250">
    <property type="entry name" value="O-FucT"/>
    <property type="match status" value="1"/>
</dbReference>
<comment type="catalytic activity">
    <reaction evidence="16">
        <text>L-seryl-[protein] + GDP-beta-L-fucose = 3-O-(alpha-L-fucosyl)-L-seryl-[protein] + GDP + H(+)</text>
        <dbReference type="Rhea" id="RHEA:63644"/>
        <dbReference type="Rhea" id="RHEA-COMP:9863"/>
        <dbReference type="Rhea" id="RHEA-COMP:17914"/>
        <dbReference type="ChEBI" id="CHEBI:15378"/>
        <dbReference type="ChEBI" id="CHEBI:29999"/>
        <dbReference type="ChEBI" id="CHEBI:57273"/>
        <dbReference type="ChEBI" id="CHEBI:58189"/>
        <dbReference type="ChEBI" id="CHEBI:189632"/>
        <dbReference type="EC" id="2.4.1.221"/>
    </reaction>
    <physiologicalReaction direction="left-to-right" evidence="16">
        <dbReference type="Rhea" id="RHEA:63645"/>
    </physiologicalReaction>
</comment>
<evidence type="ECO:0000256" key="1">
    <source>
        <dbReference type="ARBA" id="ARBA00004240"/>
    </source>
</evidence>
<sequence length="350" mass="39923">MGRFGNQADHFLGSLAFAKALNRTLALPPWVEYRFGEPKSVQVPFLTYFKLEPLSSFHKVMSMEDFMENIAPKVWPSKHRTAFCYMARGQGSDCNAKEGNPFGPFWDTFNVDFVKSEFYGPLNYDVHHQDMAIKWNKRYSPQNYPVLAFTGAPASFPVQEENKGLHQFLEWNDKISERAVNFIRHVLPVGAFIGIHLRNGVDWSRACEHVEHSPNLFSAPQCLGYRNELGNASQEMCFPSHDTVAKQVKLAVKEYHAKSVFVSSDNDHLIPFLTKALKRMEVTVHKQANPEPHVDLAILARANYFIGNCISSFTAFAKRERDVKGLPSGFWSFPPNRNGPTKQKQKHEEL</sequence>
<evidence type="ECO:0000256" key="7">
    <source>
        <dbReference type="ARBA" id="ARBA00022679"/>
    </source>
</evidence>
<comment type="subcellular location">
    <subcellularLocation>
        <location evidence="1">Endoplasmic reticulum</location>
    </subcellularLocation>
</comment>
<dbReference type="EMBL" id="LR023887">
    <property type="protein sequence ID" value="SVE93506.1"/>
    <property type="molecule type" value="mRNA"/>
</dbReference>
<protein>
    <recommendedName>
        <fullName evidence="5">GDP-fucose protein O-fucosyltransferase 1</fullName>
        <ecNumber evidence="4">2.4.1.221</ecNumber>
    </recommendedName>
    <alternativeName>
        <fullName evidence="14">Peptide-O-fucosyltransferase 1</fullName>
    </alternativeName>
</protein>
<keyword evidence="8" id="KW-0256">Endoplasmic reticulum</keyword>
<evidence type="ECO:0000256" key="3">
    <source>
        <dbReference type="ARBA" id="ARBA00010626"/>
    </source>
</evidence>
<evidence type="ECO:0000256" key="16">
    <source>
        <dbReference type="ARBA" id="ARBA00048647"/>
    </source>
</evidence>
<dbReference type="PANTHER" id="PTHR21420">
    <property type="entry name" value="GDP-FUCOSE PROTEIN O-FUCOSYLTRANSFERASE 1"/>
    <property type="match status" value="1"/>
</dbReference>
<dbReference type="UniPathway" id="UPA00378"/>
<accession>A0A4Y7NLP0</accession>
<keyword evidence="9" id="KW-0914">Notch signaling pathway</keyword>
<name>A0A4Y7NLP0_9CRUS</name>
<dbReference type="GO" id="GO:0005783">
    <property type="term" value="C:endoplasmic reticulum"/>
    <property type="evidence" value="ECO:0007669"/>
    <property type="project" value="UniProtKB-SubCell"/>
</dbReference>
<dbReference type="InterPro" id="IPR019378">
    <property type="entry name" value="GDP-Fuc_O-FucTrfase"/>
</dbReference>
<gene>
    <name evidence="18" type="primary">EOG090X02RM</name>
</gene>
<dbReference type="CDD" id="cd11302">
    <property type="entry name" value="O-FucT-1"/>
    <property type="match status" value="1"/>
</dbReference>
<evidence type="ECO:0000256" key="10">
    <source>
        <dbReference type="ARBA" id="ARBA00023157"/>
    </source>
</evidence>
<keyword evidence="12" id="KW-0294">Fucose metabolism</keyword>
<comment type="pathway">
    <text evidence="2">Protein modification; protein glycosylation.</text>
</comment>
<evidence type="ECO:0000256" key="12">
    <source>
        <dbReference type="ARBA" id="ARBA00023253"/>
    </source>
</evidence>
<evidence type="ECO:0000256" key="14">
    <source>
        <dbReference type="ARBA" id="ARBA00033080"/>
    </source>
</evidence>
<feature type="region of interest" description="Disordered" evidence="17">
    <location>
        <begin position="328"/>
        <end position="350"/>
    </location>
</feature>
<evidence type="ECO:0000256" key="9">
    <source>
        <dbReference type="ARBA" id="ARBA00022976"/>
    </source>
</evidence>
<comment type="similarity">
    <text evidence="3">Belongs to the glycosyltransferase 65 family.</text>
</comment>
<proteinExistence type="evidence at transcript level"/>
<organism evidence="18">
    <name type="scientific">Scapholeberis mucronata</name>
    <dbReference type="NCBI Taxonomy" id="202097"/>
    <lineage>
        <taxon>Eukaryota</taxon>
        <taxon>Metazoa</taxon>
        <taxon>Ecdysozoa</taxon>
        <taxon>Arthropoda</taxon>
        <taxon>Crustacea</taxon>
        <taxon>Branchiopoda</taxon>
        <taxon>Diplostraca</taxon>
        <taxon>Cladocera</taxon>
        <taxon>Anomopoda</taxon>
        <taxon>Daphniidae</taxon>
        <taxon>Scapholeberis</taxon>
    </lineage>
</organism>
<keyword evidence="11" id="KW-0325">Glycoprotein</keyword>
<evidence type="ECO:0000256" key="5">
    <source>
        <dbReference type="ARBA" id="ARBA00021745"/>
    </source>
</evidence>
<keyword evidence="7" id="KW-0808">Transferase</keyword>
<dbReference type="GO" id="GO:0007219">
    <property type="term" value="P:Notch signaling pathway"/>
    <property type="evidence" value="ECO:0007669"/>
    <property type="project" value="UniProtKB-KW"/>
</dbReference>
<keyword evidence="10" id="KW-1015">Disulfide bond</keyword>
<dbReference type="AlphaFoldDB" id="A0A4Y7NLP0"/>
<keyword evidence="6" id="KW-0328">Glycosyltransferase</keyword>
<evidence type="ECO:0000256" key="13">
    <source>
        <dbReference type="ARBA" id="ARBA00023277"/>
    </source>
</evidence>
<dbReference type="Gene3D" id="3.40.50.11350">
    <property type="match status" value="1"/>
</dbReference>
<dbReference type="GO" id="GO:0046922">
    <property type="term" value="F:peptide-O-fucosyltransferase activity"/>
    <property type="evidence" value="ECO:0007669"/>
    <property type="project" value="UniProtKB-EC"/>
</dbReference>
<evidence type="ECO:0000256" key="17">
    <source>
        <dbReference type="SAM" id="MobiDB-lite"/>
    </source>
</evidence>